<evidence type="ECO:0000256" key="2">
    <source>
        <dbReference type="ARBA" id="ARBA00022490"/>
    </source>
</evidence>
<proteinExistence type="inferred from homology"/>
<dbReference type="Gene3D" id="3.40.50.1820">
    <property type="entry name" value="alpha/beta hydrolase"/>
    <property type="match status" value="1"/>
</dbReference>
<dbReference type="InterPro" id="IPR029058">
    <property type="entry name" value="AB_hydrolase_fold"/>
</dbReference>
<name>A0AAF3FES9_9BILA</name>
<keyword evidence="5" id="KW-1185">Reference proteome</keyword>
<organism evidence="5 6">
    <name type="scientific">Mesorhabditis belari</name>
    <dbReference type="NCBI Taxonomy" id="2138241"/>
    <lineage>
        <taxon>Eukaryota</taxon>
        <taxon>Metazoa</taxon>
        <taxon>Ecdysozoa</taxon>
        <taxon>Nematoda</taxon>
        <taxon>Chromadorea</taxon>
        <taxon>Rhabditida</taxon>
        <taxon>Rhabditina</taxon>
        <taxon>Rhabditomorpha</taxon>
        <taxon>Rhabditoidea</taxon>
        <taxon>Rhabditidae</taxon>
        <taxon>Mesorhabditinae</taxon>
        <taxon>Mesorhabditis</taxon>
    </lineage>
</organism>
<dbReference type="WBParaSite" id="MBELARI_LOCUS5464">
    <property type="protein sequence ID" value="MBELARI_LOCUS5464"/>
    <property type="gene ID" value="MBELARI_LOCUS5464"/>
</dbReference>
<evidence type="ECO:0000256" key="3">
    <source>
        <dbReference type="ARBA" id="ARBA00037942"/>
    </source>
</evidence>
<feature type="domain" description="AB hydrolase-1" evidence="4">
    <location>
        <begin position="62"/>
        <end position="156"/>
    </location>
</feature>
<accession>A0AAF3FES9</accession>
<protein>
    <submittedName>
        <fullName evidence="6">AB hydrolase-1 domain-containing protein</fullName>
    </submittedName>
</protein>
<keyword evidence="2" id="KW-0963">Cytoplasm</keyword>
<dbReference type="PANTHER" id="PTHR46197:SF3">
    <property type="entry name" value="AB HYDROLASE-1 DOMAIN-CONTAINING PROTEIN"/>
    <property type="match status" value="1"/>
</dbReference>
<dbReference type="Proteomes" id="UP000887575">
    <property type="component" value="Unassembled WGS sequence"/>
</dbReference>
<dbReference type="SUPFAM" id="SSF53474">
    <property type="entry name" value="alpha/beta-Hydrolases"/>
    <property type="match status" value="1"/>
</dbReference>
<dbReference type="PANTHER" id="PTHR46197">
    <property type="entry name" value="PROTEIN ABHD14B-LIKE"/>
    <property type="match status" value="1"/>
</dbReference>
<dbReference type="AlphaFoldDB" id="A0AAF3FES9"/>
<dbReference type="InterPro" id="IPR000073">
    <property type="entry name" value="AB_hydrolase_1"/>
</dbReference>
<reference evidence="6" key="1">
    <citation type="submission" date="2024-02" db="UniProtKB">
        <authorList>
            <consortium name="WormBaseParasite"/>
        </authorList>
    </citation>
    <scope>IDENTIFICATION</scope>
</reference>
<evidence type="ECO:0000259" key="4">
    <source>
        <dbReference type="Pfam" id="PF12697"/>
    </source>
</evidence>
<comment type="subcellular location">
    <subcellularLocation>
        <location evidence="1">Cytoplasm</location>
    </subcellularLocation>
</comment>
<comment type="similarity">
    <text evidence="3">Belongs to the AB hydrolase superfamily. ABHD14 family.</text>
</comment>
<evidence type="ECO:0000313" key="6">
    <source>
        <dbReference type="WBParaSite" id="MBELARI_LOCUS5464"/>
    </source>
</evidence>
<sequence>MVEGPTLSSILSRADLCRAVPENTKKLSEKVVTTENRIEIGDHQVFYREARPPDNHYAKGTIFFLHGQSFSSSTWTENGLLSSIAAHGFHCVAPDLPGSGKTFGPAIPNEDKPTFFLSLLSALGVKQPMIVAASMSAQYVLPLLNREIFSCVVGVALSNTHELTEVHKLRTPLLCVWGDKDTSLGPSSANNLKNLPNSRLQQIPSAGHAAHLGNPDLFQRVVANFVELIRSYHTIPL</sequence>
<dbReference type="GO" id="GO:0005737">
    <property type="term" value="C:cytoplasm"/>
    <property type="evidence" value="ECO:0007669"/>
    <property type="project" value="UniProtKB-SubCell"/>
</dbReference>
<evidence type="ECO:0000256" key="1">
    <source>
        <dbReference type="ARBA" id="ARBA00004496"/>
    </source>
</evidence>
<evidence type="ECO:0000313" key="5">
    <source>
        <dbReference type="Proteomes" id="UP000887575"/>
    </source>
</evidence>
<dbReference type="Pfam" id="PF12697">
    <property type="entry name" value="Abhydrolase_6"/>
    <property type="match status" value="1"/>
</dbReference>